<sequence>MHAGKSTGAKSKDGKLVVSKNAITNYGSWLFNQNIKTDTEYAVDYVFQKVMELNSKLIDE</sequence>
<name>A0ABQ6E3A4_9GAMM</name>
<dbReference type="EMBL" id="BSPQ01000015">
    <property type="protein sequence ID" value="GLS91821.1"/>
    <property type="molecule type" value="Genomic_DNA"/>
</dbReference>
<dbReference type="Proteomes" id="UP001157353">
    <property type="component" value="Unassembled WGS sequence"/>
</dbReference>
<protein>
    <submittedName>
        <fullName evidence="1">Uncharacterized protein</fullName>
    </submittedName>
</protein>
<keyword evidence="2" id="KW-1185">Reference proteome</keyword>
<reference evidence="2" key="1">
    <citation type="journal article" date="2019" name="Int. J. Syst. Evol. Microbiol.">
        <title>The Global Catalogue of Microorganisms (GCM) 10K type strain sequencing project: providing services to taxonomists for standard genome sequencing and annotation.</title>
        <authorList>
            <consortium name="The Broad Institute Genomics Platform"/>
            <consortium name="The Broad Institute Genome Sequencing Center for Infectious Disease"/>
            <person name="Wu L."/>
            <person name="Ma J."/>
        </authorList>
    </citation>
    <scope>NUCLEOTIDE SEQUENCE [LARGE SCALE GENOMIC DNA]</scope>
    <source>
        <strain evidence="2">NBRC 103166</strain>
    </source>
</reference>
<gene>
    <name evidence="1" type="ORF">GCM10007916_28910</name>
</gene>
<organism evidence="1 2">
    <name type="scientific">Psychromonas marina</name>
    <dbReference type="NCBI Taxonomy" id="88364"/>
    <lineage>
        <taxon>Bacteria</taxon>
        <taxon>Pseudomonadati</taxon>
        <taxon>Pseudomonadota</taxon>
        <taxon>Gammaproteobacteria</taxon>
        <taxon>Alteromonadales</taxon>
        <taxon>Psychromonadaceae</taxon>
        <taxon>Psychromonas</taxon>
    </lineage>
</organism>
<evidence type="ECO:0000313" key="1">
    <source>
        <dbReference type="EMBL" id="GLS91821.1"/>
    </source>
</evidence>
<comment type="caution">
    <text evidence="1">The sequence shown here is derived from an EMBL/GenBank/DDBJ whole genome shotgun (WGS) entry which is preliminary data.</text>
</comment>
<accession>A0ABQ6E3A4</accession>
<evidence type="ECO:0000313" key="2">
    <source>
        <dbReference type="Proteomes" id="UP001157353"/>
    </source>
</evidence>
<proteinExistence type="predicted"/>